<protein>
    <submittedName>
        <fullName evidence="1">Uncharacterized protein</fullName>
    </submittedName>
</protein>
<proteinExistence type="predicted"/>
<dbReference type="EMBL" id="JAAYEE010000306">
    <property type="protein sequence ID" value="NLW36840.1"/>
    <property type="molecule type" value="Genomic_DNA"/>
</dbReference>
<dbReference type="Proteomes" id="UP000777265">
    <property type="component" value="Unassembled WGS sequence"/>
</dbReference>
<organism evidence="1 2">
    <name type="scientific">Syntrophorhabdus aromaticivorans</name>
    <dbReference type="NCBI Taxonomy" id="328301"/>
    <lineage>
        <taxon>Bacteria</taxon>
        <taxon>Pseudomonadati</taxon>
        <taxon>Thermodesulfobacteriota</taxon>
        <taxon>Syntrophorhabdia</taxon>
        <taxon>Syntrophorhabdales</taxon>
        <taxon>Syntrophorhabdaceae</taxon>
        <taxon>Syntrophorhabdus</taxon>
    </lineage>
</organism>
<accession>A0A351U5X2</accession>
<comment type="caution">
    <text evidence="1">The sequence shown here is derived from an EMBL/GenBank/DDBJ whole genome shotgun (WGS) entry which is preliminary data.</text>
</comment>
<sequence length="62" mass="7237">MTQRNGTPAQLRQKAKDLLAQADRLEEQQMIKVGRLVMKHYEGAFKGFDTEKFRKEIEEVLS</sequence>
<gene>
    <name evidence="1" type="ORF">GXY80_15390</name>
</gene>
<name>A0A351U5X2_9BACT</name>
<reference evidence="1" key="1">
    <citation type="journal article" date="2020" name="Biotechnol. Biofuels">
        <title>New insights from the biogas microbiome by comprehensive genome-resolved metagenomics of nearly 1600 species originating from multiple anaerobic digesters.</title>
        <authorList>
            <person name="Campanaro S."/>
            <person name="Treu L."/>
            <person name="Rodriguez-R L.M."/>
            <person name="Kovalovszki A."/>
            <person name="Ziels R.M."/>
            <person name="Maus I."/>
            <person name="Zhu X."/>
            <person name="Kougias P.G."/>
            <person name="Basile A."/>
            <person name="Luo G."/>
            <person name="Schluter A."/>
            <person name="Konstantinidis K.T."/>
            <person name="Angelidaki I."/>
        </authorList>
    </citation>
    <scope>NUCLEOTIDE SEQUENCE</scope>
    <source>
        <strain evidence="1">AS06rmzACSIP_7</strain>
    </source>
</reference>
<reference evidence="1" key="2">
    <citation type="submission" date="2020-01" db="EMBL/GenBank/DDBJ databases">
        <authorList>
            <person name="Campanaro S."/>
        </authorList>
    </citation>
    <scope>NUCLEOTIDE SEQUENCE</scope>
    <source>
        <strain evidence="1">AS06rmzACSIP_7</strain>
    </source>
</reference>
<evidence type="ECO:0000313" key="1">
    <source>
        <dbReference type="EMBL" id="NLW36840.1"/>
    </source>
</evidence>
<evidence type="ECO:0000313" key="2">
    <source>
        <dbReference type="Proteomes" id="UP000777265"/>
    </source>
</evidence>
<dbReference type="AlphaFoldDB" id="A0A351U5X2"/>